<gene>
    <name evidence="5" type="ORF">K489DRAFT_383904</name>
</gene>
<feature type="domain" description="C2H2-type" evidence="3">
    <location>
        <begin position="550"/>
        <end position="579"/>
    </location>
</feature>
<feature type="region of interest" description="Disordered" evidence="2">
    <location>
        <begin position="430"/>
        <end position="506"/>
    </location>
</feature>
<dbReference type="SUPFAM" id="SSF57667">
    <property type="entry name" value="beta-beta-alpha zinc fingers"/>
    <property type="match status" value="1"/>
</dbReference>
<dbReference type="PROSITE" id="PS50157">
    <property type="entry name" value="ZINC_FINGER_C2H2_2"/>
    <property type="match status" value="1"/>
</dbReference>
<proteinExistence type="predicted"/>
<feature type="compositionally biased region" description="Polar residues" evidence="2">
    <location>
        <begin position="138"/>
        <end position="158"/>
    </location>
</feature>
<feature type="compositionally biased region" description="Polar residues" evidence="2">
    <location>
        <begin position="430"/>
        <end position="455"/>
    </location>
</feature>
<feature type="region of interest" description="Disordered" evidence="2">
    <location>
        <begin position="83"/>
        <end position="177"/>
    </location>
</feature>
<evidence type="ECO:0000313" key="5">
    <source>
        <dbReference type="RefSeq" id="XP_033456691.1"/>
    </source>
</evidence>
<dbReference type="GO" id="GO:0003676">
    <property type="term" value="F:nucleic acid binding"/>
    <property type="evidence" value="ECO:0007669"/>
    <property type="project" value="InterPro"/>
</dbReference>
<feature type="compositionally biased region" description="Acidic residues" evidence="2">
    <location>
        <begin position="167"/>
        <end position="177"/>
    </location>
</feature>
<dbReference type="Proteomes" id="UP000504637">
    <property type="component" value="Unplaced"/>
</dbReference>
<keyword evidence="1" id="KW-0862">Zinc</keyword>
<reference evidence="5" key="2">
    <citation type="submission" date="2020-04" db="EMBL/GenBank/DDBJ databases">
        <authorList>
            <consortium name="NCBI Genome Project"/>
        </authorList>
    </citation>
    <scope>NUCLEOTIDE SEQUENCE</scope>
    <source>
        <strain evidence="5">CBS 342.82</strain>
    </source>
</reference>
<feature type="compositionally biased region" description="Low complexity" evidence="2">
    <location>
        <begin position="469"/>
        <end position="495"/>
    </location>
</feature>
<dbReference type="AlphaFoldDB" id="A0A6J3LV61"/>
<evidence type="ECO:0000256" key="2">
    <source>
        <dbReference type="SAM" id="MobiDB-lite"/>
    </source>
</evidence>
<dbReference type="GO" id="GO:0008270">
    <property type="term" value="F:zinc ion binding"/>
    <property type="evidence" value="ECO:0007669"/>
    <property type="project" value="UniProtKB-KW"/>
</dbReference>
<reference evidence="5" key="1">
    <citation type="submission" date="2020-01" db="EMBL/GenBank/DDBJ databases">
        <authorList>
            <consortium name="DOE Joint Genome Institute"/>
            <person name="Haridas S."/>
            <person name="Albert R."/>
            <person name="Binder M."/>
            <person name="Bloem J."/>
            <person name="Labutti K."/>
            <person name="Salamov A."/>
            <person name="Andreopoulos B."/>
            <person name="Baker S.E."/>
            <person name="Barry K."/>
            <person name="Bills G."/>
            <person name="Bluhm B.H."/>
            <person name="Cannon C."/>
            <person name="Castanera R."/>
            <person name="Culley D.E."/>
            <person name="Daum C."/>
            <person name="Ezra D."/>
            <person name="Gonzalez J.B."/>
            <person name="Henrissat B."/>
            <person name="Kuo A."/>
            <person name="Liang C."/>
            <person name="Lipzen A."/>
            <person name="Lutzoni F."/>
            <person name="Magnuson J."/>
            <person name="Mondo S."/>
            <person name="Nolan M."/>
            <person name="Ohm R."/>
            <person name="Pangilinan J."/>
            <person name="Park H.-J."/>
            <person name="Ramirez L."/>
            <person name="Alfaro M."/>
            <person name="Sun H."/>
            <person name="Tritt A."/>
            <person name="Yoshinaga Y."/>
            <person name="Zwiers L.-H."/>
            <person name="Turgeon B.G."/>
            <person name="Goodwin S.B."/>
            <person name="Spatafora J.W."/>
            <person name="Crous P.W."/>
            <person name="Grigoriev I.V."/>
        </authorList>
    </citation>
    <scope>NUCLEOTIDE SEQUENCE</scope>
    <source>
        <strain evidence="5">CBS 342.82</strain>
    </source>
</reference>
<dbReference type="InterPro" id="IPR035979">
    <property type="entry name" value="RBD_domain_sf"/>
</dbReference>
<dbReference type="SMART" id="SM00355">
    <property type="entry name" value="ZnF_C2H2"/>
    <property type="match status" value="2"/>
</dbReference>
<keyword evidence="4" id="KW-1185">Reference proteome</keyword>
<dbReference type="InterPro" id="IPR013087">
    <property type="entry name" value="Znf_C2H2_type"/>
</dbReference>
<dbReference type="PROSITE" id="PS00028">
    <property type="entry name" value="ZINC_FINGER_C2H2_1"/>
    <property type="match status" value="2"/>
</dbReference>
<sequence>MEPTNWSTGQSHGNNTAMPFPAEQTGNDYPKFVNPTSLQINMSTVPPGHIVQTNGSTMSYNAAHPDLQHDDASAYGMQYTTTPVADHGSPSRNVASVSGQSSWPVATASRARGGTDLRPQPIGCRDYTQSHSSRHHSQLATGFSSENPSQFPTSITSTHVDERQDNEAEASWDDEDEARCSTKANQSLFRNISRISKQPGSVYVTEALSLDRRKLAHEFAKYKNCSHFTFGPDTNSCMFFSADAIDPAFQATFKMNQAGRHGCWSRSFIDAYVLPNVVNIQDLPFDITEDEVRRKLLVLNLPPPESIRISQAKGIGARAVAIFKDAAGAAKTVEELHEKKIRPNDPLRVRVSYERFFVAPSPIALDQFSAVNTMTEINTMNNAEPSYSIPRILRNASPESNPTMAASDGQPTTSLNGVLEGTCFVSTITPSGDGHTSVQPASSALSNTLTQQPTRSENDKVKRALMIGTTQLLAPPTATTSRSRSNSRGSADGSAPGSSYGSECASPCESVTASDWSGTSLIARFEELDASASPNNPKKRKRHQSKKDHFKCEGCDKLFDRLCDRTKHEKHHLLEGQRPFECPMCDHDCVERKDVRRHLEGVHKIPLESAREIAAKLSTRAALPRPEHTQRDIETRQNLEAKVNNVDGTSLYPADLSISAHNPNAQNWESTVNVAPWDDVLYDP</sequence>
<evidence type="ECO:0000313" key="4">
    <source>
        <dbReference type="Proteomes" id="UP000504637"/>
    </source>
</evidence>
<feature type="region of interest" description="Disordered" evidence="2">
    <location>
        <begin position="1"/>
        <end position="29"/>
    </location>
</feature>
<evidence type="ECO:0000256" key="1">
    <source>
        <dbReference type="PROSITE-ProRule" id="PRU00042"/>
    </source>
</evidence>
<feature type="compositionally biased region" description="Polar residues" evidence="2">
    <location>
        <begin position="90"/>
        <end position="104"/>
    </location>
</feature>
<evidence type="ECO:0000259" key="3">
    <source>
        <dbReference type="PROSITE" id="PS50157"/>
    </source>
</evidence>
<dbReference type="SUPFAM" id="SSF54928">
    <property type="entry name" value="RNA-binding domain, RBD"/>
    <property type="match status" value="1"/>
</dbReference>
<protein>
    <recommendedName>
        <fullName evidence="3">C2H2-type domain-containing protein</fullName>
    </recommendedName>
</protein>
<dbReference type="OrthoDB" id="8922241at2759"/>
<feature type="compositionally biased region" description="Basic residues" evidence="2">
    <location>
        <begin position="537"/>
        <end position="547"/>
    </location>
</feature>
<organism evidence="5">
    <name type="scientific">Dissoconium aciculare CBS 342.82</name>
    <dbReference type="NCBI Taxonomy" id="1314786"/>
    <lineage>
        <taxon>Eukaryota</taxon>
        <taxon>Fungi</taxon>
        <taxon>Dikarya</taxon>
        <taxon>Ascomycota</taxon>
        <taxon>Pezizomycotina</taxon>
        <taxon>Dothideomycetes</taxon>
        <taxon>Dothideomycetidae</taxon>
        <taxon>Mycosphaerellales</taxon>
        <taxon>Dissoconiaceae</taxon>
        <taxon>Dissoconium</taxon>
    </lineage>
</organism>
<dbReference type="InterPro" id="IPR036236">
    <property type="entry name" value="Znf_C2H2_sf"/>
</dbReference>
<feature type="region of interest" description="Disordered" evidence="2">
    <location>
        <begin position="527"/>
        <end position="547"/>
    </location>
</feature>
<dbReference type="RefSeq" id="XP_033456691.1">
    <property type="nucleotide sequence ID" value="XM_033605724.1"/>
</dbReference>
<dbReference type="Gene3D" id="3.30.160.60">
    <property type="entry name" value="Classic Zinc Finger"/>
    <property type="match status" value="1"/>
</dbReference>
<accession>A0A6J3LV61</accession>
<feature type="compositionally biased region" description="Polar residues" evidence="2">
    <location>
        <begin position="1"/>
        <end position="17"/>
    </location>
</feature>
<keyword evidence="1" id="KW-0479">Metal-binding</keyword>
<keyword evidence="1" id="KW-0863">Zinc-finger</keyword>
<dbReference type="GeneID" id="54363524"/>
<reference evidence="5" key="3">
    <citation type="submission" date="2025-08" db="UniProtKB">
        <authorList>
            <consortium name="RefSeq"/>
        </authorList>
    </citation>
    <scope>IDENTIFICATION</scope>
    <source>
        <strain evidence="5">CBS 342.82</strain>
    </source>
</reference>
<name>A0A6J3LV61_9PEZI</name>